<evidence type="ECO:0000313" key="1">
    <source>
        <dbReference type="EMBL" id="JAD24584.1"/>
    </source>
</evidence>
<protein>
    <submittedName>
        <fullName evidence="1">Uncharacterized protein</fullName>
    </submittedName>
</protein>
<reference evidence="1" key="2">
    <citation type="journal article" date="2015" name="Data Brief">
        <title>Shoot transcriptome of the giant reed, Arundo donax.</title>
        <authorList>
            <person name="Barrero R.A."/>
            <person name="Guerrero F.D."/>
            <person name="Moolhuijzen P."/>
            <person name="Goolsby J.A."/>
            <person name="Tidwell J."/>
            <person name="Bellgard S.E."/>
            <person name="Bellgard M.I."/>
        </authorList>
    </citation>
    <scope>NUCLEOTIDE SEQUENCE</scope>
    <source>
        <tissue evidence="1">Shoot tissue taken approximately 20 cm above the soil surface</tissue>
    </source>
</reference>
<organism evidence="1">
    <name type="scientific">Arundo donax</name>
    <name type="common">Giant reed</name>
    <name type="synonym">Donax arundinaceus</name>
    <dbReference type="NCBI Taxonomy" id="35708"/>
    <lineage>
        <taxon>Eukaryota</taxon>
        <taxon>Viridiplantae</taxon>
        <taxon>Streptophyta</taxon>
        <taxon>Embryophyta</taxon>
        <taxon>Tracheophyta</taxon>
        <taxon>Spermatophyta</taxon>
        <taxon>Magnoliopsida</taxon>
        <taxon>Liliopsida</taxon>
        <taxon>Poales</taxon>
        <taxon>Poaceae</taxon>
        <taxon>PACMAD clade</taxon>
        <taxon>Arundinoideae</taxon>
        <taxon>Arundineae</taxon>
        <taxon>Arundo</taxon>
    </lineage>
</organism>
<reference evidence="1" key="1">
    <citation type="submission" date="2014-09" db="EMBL/GenBank/DDBJ databases">
        <authorList>
            <person name="Magalhaes I.L.F."/>
            <person name="Oliveira U."/>
            <person name="Santos F.R."/>
            <person name="Vidigal T.H.D.A."/>
            <person name="Brescovit A.D."/>
            <person name="Santos A.J."/>
        </authorList>
    </citation>
    <scope>NUCLEOTIDE SEQUENCE</scope>
    <source>
        <tissue evidence="1">Shoot tissue taken approximately 20 cm above the soil surface</tissue>
    </source>
</reference>
<dbReference type="AlphaFoldDB" id="A0A0A8YEK6"/>
<sequence length="73" mass="9082">MQFYVNHETNQRFMLCCLHFIGIQNLLLGLQNCILLDWFDRWLHIIFYYYAPRHDLKWQGHDKQPLDKFVILR</sequence>
<dbReference type="EMBL" id="GBRH01273311">
    <property type="protein sequence ID" value="JAD24584.1"/>
    <property type="molecule type" value="Transcribed_RNA"/>
</dbReference>
<proteinExistence type="predicted"/>
<accession>A0A0A8YEK6</accession>
<name>A0A0A8YEK6_ARUDO</name>